<dbReference type="AlphaFoldDB" id="A0AAV4AXW7"/>
<evidence type="ECO:0000313" key="4">
    <source>
        <dbReference type="EMBL" id="GFO11703.1"/>
    </source>
</evidence>
<dbReference type="InterPro" id="IPR013621">
    <property type="entry name" value="Ion_trans_N"/>
</dbReference>
<evidence type="ECO:0000313" key="5">
    <source>
        <dbReference type="Proteomes" id="UP000735302"/>
    </source>
</evidence>
<feature type="compositionally biased region" description="Low complexity" evidence="2">
    <location>
        <begin position="328"/>
        <end position="345"/>
    </location>
</feature>
<feature type="region of interest" description="Disordered" evidence="2">
    <location>
        <begin position="328"/>
        <end position="475"/>
    </location>
</feature>
<evidence type="ECO:0000259" key="3">
    <source>
        <dbReference type="Pfam" id="PF08412"/>
    </source>
</evidence>
<gene>
    <name evidence="4" type="ORF">PoB_003820800</name>
</gene>
<feature type="compositionally biased region" description="Low complexity" evidence="2">
    <location>
        <begin position="521"/>
        <end position="534"/>
    </location>
</feature>
<feature type="compositionally biased region" description="Polar residues" evidence="2">
    <location>
        <begin position="34"/>
        <end position="51"/>
    </location>
</feature>
<sequence>MSIVGSTPPTGRRIRSSTPPPRRLSRTLGYLASPTHSLQNQPVSSVSSCQDPNPCPYPLPSTRYHPLRSKRRDSTTDDEDDDDNDDAFFDDRADNESTALVTAVVSSPVTKRREGADVRKRERGDTKSKEGDKRGREEGKDRKDTFDTESLKGRRKVEDWFGKSGKMMVDTMGEEERGVMLSNESGGGGRDGGNGSRRTDENARCLRSMGRRVSLDSGEVFPLTDRSEESIQPPSYNAIFKENISSGRHAAPVQSHRADAGSIGSNGETTTSTLLQRRPQHRHRLVRQLSDAVSVATLPSPCLPRSDSVKFCRAAANGNAQRSYGLGCASGSSHASGMAGSNPASGAGGGGGGGGGEHARGPRRAPSLKLKRLHVQQNSRGGIGGLDSRGGGGADTETGAGVGVSEKGGIISTCTDGNTGDSAPGTGTGKQQTNAGGNGGHLNTTATTGGAGSGGPPSSSHVNPSITITLDSDSDSVYSDYLSPEINYRNHHQDQRVKFLGETHSSTLYGSPVREEQLSPGSESATGNSNNSNGNGPGGGSEGGATKVSSTTSYLKEQIMNFFQPSDNKLAMKLFGNKHALIKEKMRHKRVGNWVIHPCSNFR</sequence>
<feature type="compositionally biased region" description="Gly residues" evidence="2">
    <location>
        <begin position="381"/>
        <end position="394"/>
    </location>
</feature>
<keyword evidence="5" id="KW-1185">Reference proteome</keyword>
<feature type="compositionally biased region" description="Gly residues" evidence="2">
    <location>
        <begin position="346"/>
        <end position="356"/>
    </location>
</feature>
<feature type="region of interest" description="Disordered" evidence="2">
    <location>
        <begin position="512"/>
        <end position="549"/>
    </location>
</feature>
<feature type="compositionally biased region" description="Low complexity" evidence="2">
    <location>
        <begin position="1"/>
        <end position="11"/>
    </location>
</feature>
<name>A0AAV4AXW7_9GAST</name>
<reference evidence="4 5" key="1">
    <citation type="journal article" date="2021" name="Elife">
        <title>Chloroplast acquisition without the gene transfer in kleptoplastic sea slugs, Plakobranchus ocellatus.</title>
        <authorList>
            <person name="Maeda T."/>
            <person name="Takahashi S."/>
            <person name="Yoshida T."/>
            <person name="Shimamura S."/>
            <person name="Takaki Y."/>
            <person name="Nagai Y."/>
            <person name="Toyoda A."/>
            <person name="Suzuki Y."/>
            <person name="Arimoto A."/>
            <person name="Ishii H."/>
            <person name="Satoh N."/>
            <person name="Nishiyama T."/>
            <person name="Hasebe M."/>
            <person name="Maruyama T."/>
            <person name="Minagawa J."/>
            <person name="Obokata J."/>
            <person name="Shigenobu S."/>
        </authorList>
    </citation>
    <scope>NUCLEOTIDE SEQUENCE [LARGE SCALE GENOMIC DNA]</scope>
</reference>
<feature type="domain" description="Ion transport N-terminal" evidence="3">
    <location>
        <begin position="561"/>
        <end position="602"/>
    </location>
</feature>
<evidence type="ECO:0000256" key="2">
    <source>
        <dbReference type="SAM" id="MobiDB-lite"/>
    </source>
</evidence>
<dbReference type="InterPro" id="IPR022357">
    <property type="entry name" value="MIP_CS"/>
</dbReference>
<feature type="region of interest" description="Disordered" evidence="2">
    <location>
        <begin position="1"/>
        <end position="151"/>
    </location>
</feature>
<feature type="compositionally biased region" description="Polar residues" evidence="2">
    <location>
        <begin position="412"/>
        <end position="421"/>
    </location>
</feature>
<dbReference type="Proteomes" id="UP000735302">
    <property type="component" value="Unassembled WGS sequence"/>
</dbReference>
<protein>
    <submittedName>
        <fullName evidence="4">Potassium/sodium hyperpolarization-activated cyclic nucleotide-gated channel 2</fullName>
    </submittedName>
</protein>
<proteinExistence type="inferred from homology"/>
<feature type="compositionally biased region" description="Polar residues" evidence="2">
    <location>
        <begin position="97"/>
        <end position="109"/>
    </location>
</feature>
<dbReference type="Pfam" id="PF08412">
    <property type="entry name" value="Ion_trans_N"/>
    <property type="match status" value="1"/>
</dbReference>
<dbReference type="EMBL" id="BLXT01004326">
    <property type="protein sequence ID" value="GFO11703.1"/>
    <property type="molecule type" value="Genomic_DNA"/>
</dbReference>
<comment type="similarity">
    <text evidence="1">Belongs to the MIP/aquaporin (TC 1.A.8) family.</text>
</comment>
<accession>A0AAV4AXW7</accession>
<feature type="compositionally biased region" description="Polar residues" evidence="2">
    <location>
        <begin position="263"/>
        <end position="273"/>
    </location>
</feature>
<comment type="caution">
    <text evidence="4">The sequence shown here is derived from an EMBL/GenBank/DDBJ whole genome shotgun (WGS) entry which is preliminary data.</text>
</comment>
<feature type="compositionally biased region" description="Gly residues" evidence="2">
    <location>
        <begin position="185"/>
        <end position="195"/>
    </location>
</feature>
<evidence type="ECO:0000256" key="1">
    <source>
        <dbReference type="ARBA" id="ARBA00006175"/>
    </source>
</evidence>
<feature type="region of interest" description="Disordered" evidence="2">
    <location>
        <begin position="181"/>
        <end position="200"/>
    </location>
</feature>
<feature type="compositionally biased region" description="Acidic residues" evidence="2">
    <location>
        <begin position="76"/>
        <end position="88"/>
    </location>
</feature>
<dbReference type="PROSITE" id="PS00221">
    <property type="entry name" value="MIP"/>
    <property type="match status" value="1"/>
</dbReference>
<feature type="region of interest" description="Disordered" evidence="2">
    <location>
        <begin position="256"/>
        <end position="279"/>
    </location>
</feature>
<feature type="compositionally biased region" description="Polar residues" evidence="2">
    <location>
        <begin position="456"/>
        <end position="470"/>
    </location>
</feature>
<feature type="compositionally biased region" description="Basic and acidic residues" evidence="2">
    <location>
        <begin position="111"/>
        <end position="151"/>
    </location>
</feature>
<organism evidence="4 5">
    <name type="scientific">Plakobranchus ocellatus</name>
    <dbReference type="NCBI Taxonomy" id="259542"/>
    <lineage>
        <taxon>Eukaryota</taxon>
        <taxon>Metazoa</taxon>
        <taxon>Spiralia</taxon>
        <taxon>Lophotrochozoa</taxon>
        <taxon>Mollusca</taxon>
        <taxon>Gastropoda</taxon>
        <taxon>Heterobranchia</taxon>
        <taxon>Euthyneura</taxon>
        <taxon>Panpulmonata</taxon>
        <taxon>Sacoglossa</taxon>
        <taxon>Placobranchoidea</taxon>
        <taxon>Plakobranchidae</taxon>
        <taxon>Plakobranchus</taxon>
    </lineage>
</organism>